<protein>
    <submittedName>
        <fullName evidence="1">Uncharacterized protein</fullName>
    </submittedName>
</protein>
<evidence type="ECO:0000313" key="1">
    <source>
        <dbReference type="EMBL" id="JAC56225.1"/>
    </source>
</evidence>
<sequence length="105" mass="11919">MQHNNEMPVDNMAASRVDVNKLLLSTIENETELCNNYKSGNENQTKRKMSMVWAIQTFACERHQQSAQQMYYKEPNYMSKVSPIMHDSESAVQRAFTGVAVGVAS</sequence>
<reference evidence="1" key="1">
    <citation type="journal article" date="2014" name="BMC Genomics">
        <title>Characterizing the developmental transcriptome of the oriental fruit fly, Bactrocera dorsalis (Diptera: Tephritidae) through comparative genomic analysis with Drosophila melanogaster utilizing modENCODE datasets.</title>
        <authorList>
            <person name="Geib S.M."/>
            <person name="Calla B."/>
            <person name="Hall B."/>
            <person name="Hou S."/>
            <person name="Manoukis N.C."/>
        </authorList>
    </citation>
    <scope>NUCLEOTIDE SEQUENCE</scope>
    <source>
        <strain evidence="1">Punador</strain>
    </source>
</reference>
<dbReference type="EMBL" id="GAKP01002727">
    <property type="protein sequence ID" value="JAC56225.1"/>
    <property type="molecule type" value="Transcribed_RNA"/>
</dbReference>
<dbReference type="AlphaFoldDB" id="A0A034WPX8"/>
<name>A0A034WPX8_BACDO</name>
<proteinExistence type="predicted"/>
<organism evidence="1">
    <name type="scientific">Bactrocera dorsalis</name>
    <name type="common">Oriental fruit fly</name>
    <name type="synonym">Dacus dorsalis</name>
    <dbReference type="NCBI Taxonomy" id="27457"/>
    <lineage>
        <taxon>Eukaryota</taxon>
        <taxon>Metazoa</taxon>
        <taxon>Ecdysozoa</taxon>
        <taxon>Arthropoda</taxon>
        <taxon>Hexapoda</taxon>
        <taxon>Insecta</taxon>
        <taxon>Pterygota</taxon>
        <taxon>Neoptera</taxon>
        <taxon>Endopterygota</taxon>
        <taxon>Diptera</taxon>
        <taxon>Brachycera</taxon>
        <taxon>Muscomorpha</taxon>
        <taxon>Tephritoidea</taxon>
        <taxon>Tephritidae</taxon>
        <taxon>Bactrocera</taxon>
        <taxon>Bactrocera</taxon>
    </lineage>
</organism>
<accession>A0A034WPX8</accession>